<dbReference type="RefSeq" id="WP_046141137.1">
    <property type="nucleotide sequence ID" value="NZ_LAJG01000005.1"/>
</dbReference>
<protein>
    <recommendedName>
        <fullName evidence="3">Head morphogenesis protein</fullName>
    </recommendedName>
</protein>
<comment type="caution">
    <text evidence="1">The sequence shown here is derived from an EMBL/GenBank/DDBJ whole genome shotgun (WGS) entry which is preliminary data.</text>
</comment>
<accession>A0A0F5LF11</accession>
<dbReference type="Proteomes" id="UP000033514">
    <property type="component" value="Unassembled WGS sequence"/>
</dbReference>
<organism evidence="1 2">
    <name type="scientific">Devosia soli</name>
    <dbReference type="NCBI Taxonomy" id="361041"/>
    <lineage>
        <taxon>Bacteria</taxon>
        <taxon>Pseudomonadati</taxon>
        <taxon>Pseudomonadota</taxon>
        <taxon>Alphaproteobacteria</taxon>
        <taxon>Hyphomicrobiales</taxon>
        <taxon>Devosiaceae</taxon>
        <taxon>Devosia</taxon>
    </lineage>
</organism>
<name>A0A0F5LF11_9HYPH</name>
<dbReference type="EMBL" id="LAJG01000005">
    <property type="protein sequence ID" value="KKB80784.1"/>
    <property type="molecule type" value="Genomic_DNA"/>
</dbReference>
<dbReference type="OrthoDB" id="952090at2"/>
<evidence type="ECO:0008006" key="3">
    <source>
        <dbReference type="Google" id="ProtNLM"/>
    </source>
</evidence>
<sequence>MASNRTPFDQLVDKFSPEVRAAFLEAYDRIKAGVTPAMLKRIVAEIDRGNIEAAIDLLGIDRAAFGGLDLAIADAFNRGGIAMAADVIVRDPAGTRVALSFGVRNLIAEALLRDLSAQLVTRETEQAKQLLRIALTEGLARGDNPTKTALEAVGRVNRATGKREGGYIGLSGPQERTQAKARSSLISGDPEGMRDYLQLKQRDKRFDRMVAKAISEGKALFRQDVDRIVGRLNDKQLKFRADVIALNETRAALAMAKNEGIRQGIESGKIDPRDVTKTWGRTISEHPRSQHKAMVGQTVPYDQPFVAPDGTLIPYPHAPGLPARHTVGCNCPVTYKIDYTAALIRRRQLA</sequence>
<reference evidence="1 2" key="1">
    <citation type="submission" date="2015-03" db="EMBL/GenBank/DDBJ databases">
        <authorList>
            <person name="Hassan Y.I."/>
            <person name="Lepp D."/>
            <person name="Zhou T."/>
        </authorList>
    </citation>
    <scope>NUCLEOTIDE SEQUENCE [LARGE SCALE GENOMIC DNA]</scope>
    <source>
        <strain evidence="1 2">GH2-10</strain>
    </source>
</reference>
<evidence type="ECO:0000313" key="2">
    <source>
        <dbReference type="Proteomes" id="UP000033514"/>
    </source>
</evidence>
<gene>
    <name evidence="1" type="ORF">VW35_00820</name>
</gene>
<proteinExistence type="predicted"/>
<evidence type="ECO:0000313" key="1">
    <source>
        <dbReference type="EMBL" id="KKB80784.1"/>
    </source>
</evidence>
<dbReference type="STRING" id="361041.VW35_00820"/>
<dbReference type="PATRIC" id="fig|361041.3.peg.3547"/>
<dbReference type="AlphaFoldDB" id="A0A0F5LF11"/>
<keyword evidence="2" id="KW-1185">Reference proteome</keyword>